<comment type="caution">
    <text evidence="5">The sequence shown here is derived from an EMBL/GenBank/DDBJ whole genome shotgun (WGS) entry which is preliminary data.</text>
</comment>
<reference evidence="5 6" key="1">
    <citation type="submission" date="2024-09" db="EMBL/GenBank/DDBJ databases">
        <authorList>
            <person name="Sun Q."/>
            <person name="Mori K."/>
        </authorList>
    </citation>
    <scope>NUCLEOTIDE SEQUENCE [LARGE SCALE GENOMIC DNA]</scope>
    <source>
        <strain evidence="5 6">NCAIM B.02537</strain>
    </source>
</reference>
<dbReference type="Proteomes" id="UP001589943">
    <property type="component" value="Unassembled WGS sequence"/>
</dbReference>
<protein>
    <submittedName>
        <fullName evidence="5">Polysaccharide biosynthesis/export family protein</fullName>
    </submittedName>
</protein>
<dbReference type="Gene3D" id="3.30.1950.10">
    <property type="entry name" value="wza like domain"/>
    <property type="match status" value="1"/>
</dbReference>
<dbReference type="EMBL" id="JBHLTL010000001">
    <property type="protein sequence ID" value="MFC0588214.1"/>
    <property type="molecule type" value="Genomic_DNA"/>
</dbReference>
<evidence type="ECO:0000259" key="3">
    <source>
        <dbReference type="Pfam" id="PF02563"/>
    </source>
</evidence>
<dbReference type="Pfam" id="PF02563">
    <property type="entry name" value="Poly_export"/>
    <property type="match status" value="1"/>
</dbReference>
<proteinExistence type="predicted"/>
<feature type="domain" description="Polysaccharide export protein N-terminal" evidence="3">
    <location>
        <begin position="46"/>
        <end position="118"/>
    </location>
</feature>
<evidence type="ECO:0000259" key="4">
    <source>
        <dbReference type="Pfam" id="PF10531"/>
    </source>
</evidence>
<dbReference type="PANTHER" id="PTHR33619:SF3">
    <property type="entry name" value="POLYSACCHARIDE EXPORT PROTEIN GFCE-RELATED"/>
    <property type="match status" value="1"/>
</dbReference>
<evidence type="ECO:0000313" key="5">
    <source>
        <dbReference type="EMBL" id="MFC0588214.1"/>
    </source>
</evidence>
<keyword evidence="1 2" id="KW-0732">Signal</keyword>
<dbReference type="InterPro" id="IPR049712">
    <property type="entry name" value="Poly_export"/>
</dbReference>
<evidence type="ECO:0000313" key="6">
    <source>
        <dbReference type="Proteomes" id="UP001589943"/>
    </source>
</evidence>
<name>A0ABV6PEG0_9SPHN</name>
<feature type="signal peptide" evidence="2">
    <location>
        <begin position="1"/>
        <end position="20"/>
    </location>
</feature>
<sequence length="198" mass="20968">MLQARFLAIGALSLSMLAGAALFSAPLAAREAALLASQLNNDFAVGYRVGAGDKIKVTVFDEPSLTGEYQIGGAGELAMPLIDPIATNGLTPKEIAATIAAKLKAGGYVLVPRVAAEVVINRPFYILGEVKQPGEYPYSGDMTFEQSVARAGGFTPRANRSTILLRRQNWASAKKVRLDGPALKIAPGDTITVRESFF</sequence>
<organism evidence="5 6">
    <name type="scientific">Novosphingobium aquiterrae</name>
    <dbReference type="NCBI Taxonomy" id="624388"/>
    <lineage>
        <taxon>Bacteria</taxon>
        <taxon>Pseudomonadati</taxon>
        <taxon>Pseudomonadota</taxon>
        <taxon>Alphaproteobacteria</taxon>
        <taxon>Sphingomonadales</taxon>
        <taxon>Sphingomonadaceae</taxon>
        <taxon>Novosphingobium</taxon>
    </lineage>
</organism>
<evidence type="ECO:0000256" key="2">
    <source>
        <dbReference type="SAM" id="SignalP"/>
    </source>
</evidence>
<dbReference type="RefSeq" id="WP_379479721.1">
    <property type="nucleotide sequence ID" value="NZ_JBHLTL010000001.1"/>
</dbReference>
<evidence type="ECO:0000256" key="1">
    <source>
        <dbReference type="ARBA" id="ARBA00022729"/>
    </source>
</evidence>
<dbReference type="Gene3D" id="3.10.560.10">
    <property type="entry name" value="Outer membrane lipoprotein wza domain like"/>
    <property type="match status" value="1"/>
</dbReference>
<feature type="chain" id="PRO_5047302541" evidence="2">
    <location>
        <begin position="21"/>
        <end position="198"/>
    </location>
</feature>
<gene>
    <name evidence="5" type="ORF">ACFFF7_02180</name>
</gene>
<feature type="domain" description="Soluble ligand binding" evidence="4">
    <location>
        <begin position="124"/>
        <end position="168"/>
    </location>
</feature>
<dbReference type="PANTHER" id="PTHR33619">
    <property type="entry name" value="POLYSACCHARIDE EXPORT PROTEIN GFCE-RELATED"/>
    <property type="match status" value="1"/>
</dbReference>
<dbReference type="InterPro" id="IPR003715">
    <property type="entry name" value="Poly_export_N"/>
</dbReference>
<keyword evidence="6" id="KW-1185">Reference proteome</keyword>
<dbReference type="Pfam" id="PF10531">
    <property type="entry name" value="SLBB"/>
    <property type="match status" value="1"/>
</dbReference>
<dbReference type="InterPro" id="IPR019554">
    <property type="entry name" value="Soluble_ligand-bd"/>
</dbReference>
<accession>A0ABV6PEG0</accession>